<proteinExistence type="predicted"/>
<dbReference type="STRING" id="44941.A0A397UWG6"/>
<name>A0A397UWG6_9GLOM</name>
<feature type="region of interest" description="Disordered" evidence="1">
    <location>
        <begin position="117"/>
        <end position="136"/>
    </location>
</feature>
<reference evidence="2 3" key="1">
    <citation type="submission" date="2018-06" db="EMBL/GenBank/DDBJ databases">
        <title>Comparative genomics reveals the genomic features of Rhizophagus irregularis, R. cerebriforme, R. diaphanum and Gigaspora rosea, and their symbiotic lifestyle signature.</title>
        <authorList>
            <person name="Morin E."/>
            <person name="San Clemente H."/>
            <person name="Chen E.C.H."/>
            <person name="De La Providencia I."/>
            <person name="Hainaut M."/>
            <person name="Kuo A."/>
            <person name="Kohler A."/>
            <person name="Murat C."/>
            <person name="Tang N."/>
            <person name="Roy S."/>
            <person name="Loubradou J."/>
            <person name="Henrissat B."/>
            <person name="Grigoriev I.V."/>
            <person name="Corradi N."/>
            <person name="Roux C."/>
            <person name="Martin F.M."/>
        </authorList>
    </citation>
    <scope>NUCLEOTIDE SEQUENCE [LARGE SCALE GENOMIC DNA]</scope>
    <source>
        <strain evidence="2 3">DAOM 194757</strain>
    </source>
</reference>
<keyword evidence="3" id="KW-1185">Reference proteome</keyword>
<evidence type="ECO:0000313" key="2">
    <source>
        <dbReference type="EMBL" id="RIB11566.1"/>
    </source>
</evidence>
<dbReference type="EMBL" id="QKWP01001119">
    <property type="protein sequence ID" value="RIB11566.1"/>
    <property type="molecule type" value="Genomic_DNA"/>
</dbReference>
<protein>
    <recommendedName>
        <fullName evidence="4">Restriction endonuclease domain-containing protein</fullName>
    </recommendedName>
</protein>
<gene>
    <name evidence="2" type="ORF">C2G38_2145522</name>
</gene>
<dbReference type="AlphaFoldDB" id="A0A397UWG6"/>
<evidence type="ECO:0000313" key="3">
    <source>
        <dbReference type="Proteomes" id="UP000266673"/>
    </source>
</evidence>
<sequence length="274" mass="31107">MSHYLVRQIPEMPVLTRISTTSVDTANSDVERMSECNIYRNLWWDKGEFSEKAKWEEVACWEWREGKVIIYEFPSAPHEVCIGAIVKEIIKRCSNVDGTNAEIFGFGATRTRDINRGKEADSSFRPDKPLVTPPNGSDRNDFPWPNLVVEVAYSETLDHVEEALCYWLSPGHAHDCIIVKIDPVPQGEVPVRMRAWHYCVSDRRTRSNILARTTDGTGAPLNILQGQCIINISLDCLYSGAEPTIQNPRDLLPDPIPIDFFFVRRALKAVFEVA</sequence>
<evidence type="ECO:0000256" key="1">
    <source>
        <dbReference type="SAM" id="MobiDB-lite"/>
    </source>
</evidence>
<accession>A0A397UWG6</accession>
<organism evidence="2 3">
    <name type="scientific">Gigaspora rosea</name>
    <dbReference type="NCBI Taxonomy" id="44941"/>
    <lineage>
        <taxon>Eukaryota</taxon>
        <taxon>Fungi</taxon>
        <taxon>Fungi incertae sedis</taxon>
        <taxon>Mucoromycota</taxon>
        <taxon>Glomeromycotina</taxon>
        <taxon>Glomeromycetes</taxon>
        <taxon>Diversisporales</taxon>
        <taxon>Gigasporaceae</taxon>
        <taxon>Gigaspora</taxon>
    </lineage>
</organism>
<feature type="compositionally biased region" description="Basic and acidic residues" evidence="1">
    <location>
        <begin position="117"/>
        <end position="128"/>
    </location>
</feature>
<evidence type="ECO:0008006" key="4">
    <source>
        <dbReference type="Google" id="ProtNLM"/>
    </source>
</evidence>
<comment type="caution">
    <text evidence="2">The sequence shown here is derived from an EMBL/GenBank/DDBJ whole genome shotgun (WGS) entry which is preliminary data.</text>
</comment>
<dbReference type="OrthoDB" id="76567at2759"/>
<dbReference type="Proteomes" id="UP000266673">
    <property type="component" value="Unassembled WGS sequence"/>
</dbReference>